<evidence type="ECO:0000313" key="2">
    <source>
        <dbReference type="EMBL" id="MBB6329591.1"/>
    </source>
</evidence>
<keyword evidence="1" id="KW-0812">Transmembrane</keyword>
<keyword evidence="1" id="KW-0472">Membrane</keyword>
<keyword evidence="1" id="KW-1133">Transmembrane helix</keyword>
<reference evidence="2 3" key="1">
    <citation type="submission" date="2020-08" db="EMBL/GenBank/DDBJ databases">
        <title>Functional genomics of gut bacteria from endangered species of beetles.</title>
        <authorList>
            <person name="Carlos-Shanley C."/>
        </authorList>
    </citation>
    <scope>NUCLEOTIDE SEQUENCE [LARGE SCALE GENOMIC DNA]</scope>
    <source>
        <strain evidence="2 3">S00068</strain>
    </source>
</reference>
<proteinExistence type="predicted"/>
<accession>A0ABR6PV77</accession>
<feature type="transmembrane region" description="Helical" evidence="1">
    <location>
        <begin position="6"/>
        <end position="23"/>
    </location>
</feature>
<protein>
    <submittedName>
        <fullName evidence="2">Uncharacterized protein YpmB</fullName>
    </submittedName>
</protein>
<sequence>MNKKLLILITIVAIIFFYFYYGGNYMDNRDRKNFNQFNKMSINDTILDLKEYARGVKLYFKNGEIVFYPKTSTLNENNIFLFTAKKGDKVLKKAFKDTLTLEKKDGVILKYTFMKPK</sequence>
<organism evidence="2 3">
    <name type="scientific">Chryseobacterium sediminis</name>
    <dbReference type="NCBI Taxonomy" id="1679494"/>
    <lineage>
        <taxon>Bacteria</taxon>
        <taxon>Pseudomonadati</taxon>
        <taxon>Bacteroidota</taxon>
        <taxon>Flavobacteriia</taxon>
        <taxon>Flavobacteriales</taxon>
        <taxon>Weeksellaceae</taxon>
        <taxon>Chryseobacterium group</taxon>
        <taxon>Chryseobacterium</taxon>
    </lineage>
</organism>
<evidence type="ECO:0000256" key="1">
    <source>
        <dbReference type="SAM" id="Phobius"/>
    </source>
</evidence>
<dbReference type="RefSeq" id="WP_184552735.1">
    <property type="nucleotide sequence ID" value="NZ_JACHKS010000001.1"/>
</dbReference>
<dbReference type="Proteomes" id="UP000587367">
    <property type="component" value="Unassembled WGS sequence"/>
</dbReference>
<keyword evidence="3" id="KW-1185">Reference proteome</keyword>
<comment type="caution">
    <text evidence="2">The sequence shown here is derived from an EMBL/GenBank/DDBJ whole genome shotgun (WGS) entry which is preliminary data.</text>
</comment>
<dbReference type="EMBL" id="JACHKS010000001">
    <property type="protein sequence ID" value="MBB6329591.1"/>
    <property type="molecule type" value="Genomic_DNA"/>
</dbReference>
<evidence type="ECO:0000313" key="3">
    <source>
        <dbReference type="Proteomes" id="UP000587367"/>
    </source>
</evidence>
<name>A0ABR6PV77_9FLAO</name>
<gene>
    <name evidence="2" type="ORF">HNP24_000541</name>
</gene>